<dbReference type="Pfam" id="PF07804">
    <property type="entry name" value="HipA_C"/>
    <property type="match status" value="1"/>
</dbReference>
<dbReference type="Gene3D" id="1.10.260.40">
    <property type="entry name" value="lambda repressor-like DNA-binding domains"/>
    <property type="match status" value="1"/>
</dbReference>
<reference evidence="7" key="1">
    <citation type="journal article" date="2019" name="Int. J. Syst. Evol. Microbiol.">
        <title>The Global Catalogue of Microorganisms (GCM) 10K type strain sequencing project: providing services to taxonomists for standard genome sequencing and annotation.</title>
        <authorList>
            <consortium name="The Broad Institute Genomics Platform"/>
            <consortium name="The Broad Institute Genome Sequencing Center for Infectious Disease"/>
            <person name="Wu L."/>
            <person name="Ma J."/>
        </authorList>
    </citation>
    <scope>NUCLEOTIDE SEQUENCE [LARGE SCALE GENOMIC DNA]</scope>
    <source>
        <strain evidence="7">JCM 16117</strain>
    </source>
</reference>
<dbReference type="Pfam" id="PF01381">
    <property type="entry name" value="HTH_3"/>
    <property type="match status" value="1"/>
</dbReference>
<feature type="domain" description="HTH cro/C1-type" evidence="5">
    <location>
        <begin position="14"/>
        <end position="68"/>
    </location>
</feature>
<dbReference type="PANTHER" id="PTHR37419">
    <property type="entry name" value="SERINE/THREONINE-PROTEIN KINASE TOXIN HIPA"/>
    <property type="match status" value="1"/>
</dbReference>
<keyword evidence="7" id="KW-1185">Reference proteome</keyword>
<evidence type="ECO:0000259" key="5">
    <source>
        <dbReference type="PROSITE" id="PS50943"/>
    </source>
</evidence>
<dbReference type="RefSeq" id="WP_259479325.1">
    <property type="nucleotide sequence ID" value="NZ_BAAAQY010000005.1"/>
</dbReference>
<accession>A0ABP5QFV2</accession>
<dbReference type="Proteomes" id="UP001500929">
    <property type="component" value="Unassembled WGS sequence"/>
</dbReference>
<dbReference type="InterPro" id="IPR052028">
    <property type="entry name" value="HipA_Ser/Thr_kinase"/>
</dbReference>
<evidence type="ECO:0000313" key="7">
    <source>
        <dbReference type="Proteomes" id="UP001500929"/>
    </source>
</evidence>
<comment type="caution">
    <text evidence="6">The sequence shown here is derived from an EMBL/GenBank/DDBJ whole genome shotgun (WGS) entry which is preliminary data.</text>
</comment>
<dbReference type="InterPro" id="IPR012893">
    <property type="entry name" value="HipA-like_C"/>
</dbReference>
<name>A0ABP5QFV2_9MICO</name>
<feature type="region of interest" description="Disordered" evidence="4">
    <location>
        <begin position="72"/>
        <end position="104"/>
    </location>
</feature>
<dbReference type="CDD" id="cd00093">
    <property type="entry name" value="HTH_XRE"/>
    <property type="match status" value="1"/>
</dbReference>
<dbReference type="EMBL" id="BAAAQY010000005">
    <property type="protein sequence ID" value="GAA2233738.1"/>
    <property type="molecule type" value="Genomic_DNA"/>
</dbReference>
<evidence type="ECO:0000313" key="6">
    <source>
        <dbReference type="EMBL" id="GAA2233738.1"/>
    </source>
</evidence>
<dbReference type="InterPro" id="IPR001387">
    <property type="entry name" value="Cro/C1-type_HTH"/>
</dbReference>
<evidence type="ECO:0000256" key="1">
    <source>
        <dbReference type="ARBA" id="ARBA00010164"/>
    </source>
</evidence>
<dbReference type="SMART" id="SM00530">
    <property type="entry name" value="HTH_XRE"/>
    <property type="match status" value="1"/>
</dbReference>
<comment type="similarity">
    <text evidence="1">Belongs to the HipA Ser/Thr kinase family.</text>
</comment>
<organism evidence="6 7">
    <name type="scientific">Herbiconiux moechotypicola</name>
    <dbReference type="NCBI Taxonomy" id="637393"/>
    <lineage>
        <taxon>Bacteria</taxon>
        <taxon>Bacillati</taxon>
        <taxon>Actinomycetota</taxon>
        <taxon>Actinomycetes</taxon>
        <taxon>Micrococcales</taxon>
        <taxon>Microbacteriaceae</taxon>
        <taxon>Herbiconiux</taxon>
    </lineage>
</organism>
<protein>
    <recommendedName>
        <fullName evidence="5">HTH cro/C1-type domain-containing protein</fullName>
    </recommendedName>
</protein>
<dbReference type="InterPro" id="IPR017508">
    <property type="entry name" value="HipA_N1"/>
</dbReference>
<dbReference type="NCBIfam" id="TIGR03071">
    <property type="entry name" value="couple_hipA"/>
    <property type="match status" value="1"/>
</dbReference>
<dbReference type="PROSITE" id="PS50943">
    <property type="entry name" value="HTH_CROC1"/>
    <property type="match status" value="1"/>
</dbReference>
<dbReference type="SUPFAM" id="SSF47413">
    <property type="entry name" value="lambda repressor-like DNA-binding domains"/>
    <property type="match status" value="1"/>
</dbReference>
<dbReference type="InterPro" id="IPR010982">
    <property type="entry name" value="Lambda_DNA-bd_dom_sf"/>
</dbReference>
<evidence type="ECO:0000256" key="3">
    <source>
        <dbReference type="ARBA" id="ARBA00022777"/>
    </source>
</evidence>
<sequence>MRIASAADYGYLARDRRVELELSQAELAERAGVTRQWLVRFEQGSTETTVAKVQAVLRALDLVTVVLVAEPGVPTDPSPDEPPANERAQASAPGRRRSSAGRRDSPLHILLHGRHVARLMRGVRDEFRLEYEPEASDDLTTVPVSLSLPLAKRVHRGEAVWNFVDNLLPDSPQVRERWATRAGLTRADPFELLAHYGQDVAGAVWFRRDGSPDIGERRPVDDEWIARRIREARADATAWHDDTRAPEGQFSLSGAQTKFSLARHEGDWFETSGAAASTHIVKPCVHGVPDGEIVEFITMRAAARLGIPAAAVELTRFGDQHALVVERFDRVQDSAPTLRLHQEDLAQALGTPRLAKYEVHGGPSIDAIARLLAETAPLASDDSRKRFARVLAFSWIVLHTDSHAKNHSVFLDPGGARLTPLYDASSVIPYLGAADLDEESLLARAAGRSLAFRYGASAVAGEIGGFELGAIARRCGMPSAELLEATAQMCDALPAVVEEIAAGLPAEVRSEVVERYVRWMPLRAEQARASLLSA</sequence>
<proteinExistence type="inferred from homology"/>
<evidence type="ECO:0000256" key="2">
    <source>
        <dbReference type="ARBA" id="ARBA00022679"/>
    </source>
</evidence>
<keyword evidence="2" id="KW-0808">Transferase</keyword>
<dbReference type="PANTHER" id="PTHR37419:SF1">
    <property type="entry name" value="SERINE_THREONINE-PROTEIN KINASE TOXIN HIPA"/>
    <property type="match status" value="1"/>
</dbReference>
<evidence type="ECO:0000256" key="4">
    <source>
        <dbReference type="SAM" id="MobiDB-lite"/>
    </source>
</evidence>
<gene>
    <name evidence="6" type="ORF">GCM10009851_18420</name>
</gene>
<dbReference type="Pfam" id="PF13657">
    <property type="entry name" value="Couple_hipA"/>
    <property type="match status" value="1"/>
</dbReference>
<keyword evidence="3" id="KW-0418">Kinase</keyword>